<accession>A0A9Q0MSU5</accession>
<sequence length="51" mass="6110">MLIEPITRSVSFEQLDKNRKCRRMRISEHLFLEPSASTKEERRVTCKSTRD</sequence>
<keyword evidence="2" id="KW-1185">Reference proteome</keyword>
<gene>
    <name evidence="1" type="ORF">Bhyg_14293</name>
</gene>
<evidence type="ECO:0000313" key="1">
    <source>
        <dbReference type="EMBL" id="KAJ6635707.1"/>
    </source>
</evidence>
<reference evidence="1" key="1">
    <citation type="submission" date="2022-07" db="EMBL/GenBank/DDBJ databases">
        <authorList>
            <person name="Trinca V."/>
            <person name="Uliana J.V.C."/>
            <person name="Torres T.T."/>
            <person name="Ward R.J."/>
            <person name="Monesi N."/>
        </authorList>
    </citation>
    <scope>NUCLEOTIDE SEQUENCE</scope>
    <source>
        <strain evidence="1">HSMRA1968</strain>
        <tissue evidence="1">Whole embryos</tissue>
    </source>
</reference>
<proteinExistence type="predicted"/>
<dbReference type="AlphaFoldDB" id="A0A9Q0MSU5"/>
<dbReference type="EMBL" id="WJQU01000004">
    <property type="protein sequence ID" value="KAJ6635707.1"/>
    <property type="molecule type" value="Genomic_DNA"/>
</dbReference>
<dbReference type="Proteomes" id="UP001151699">
    <property type="component" value="Chromosome C"/>
</dbReference>
<name>A0A9Q0MSU5_9DIPT</name>
<evidence type="ECO:0000313" key="2">
    <source>
        <dbReference type="Proteomes" id="UP001151699"/>
    </source>
</evidence>
<comment type="caution">
    <text evidence="1">The sequence shown here is derived from an EMBL/GenBank/DDBJ whole genome shotgun (WGS) entry which is preliminary data.</text>
</comment>
<organism evidence="1 2">
    <name type="scientific">Pseudolycoriella hygida</name>
    <dbReference type="NCBI Taxonomy" id="35572"/>
    <lineage>
        <taxon>Eukaryota</taxon>
        <taxon>Metazoa</taxon>
        <taxon>Ecdysozoa</taxon>
        <taxon>Arthropoda</taxon>
        <taxon>Hexapoda</taxon>
        <taxon>Insecta</taxon>
        <taxon>Pterygota</taxon>
        <taxon>Neoptera</taxon>
        <taxon>Endopterygota</taxon>
        <taxon>Diptera</taxon>
        <taxon>Nematocera</taxon>
        <taxon>Sciaroidea</taxon>
        <taxon>Sciaridae</taxon>
        <taxon>Pseudolycoriella</taxon>
    </lineage>
</organism>
<protein>
    <submittedName>
        <fullName evidence="1">Uncharacterized protein</fullName>
    </submittedName>
</protein>